<reference evidence="3" key="1">
    <citation type="journal article" date="2015" name="Nat. Genet.">
        <title>The genome and transcriptome of the zoonotic hookworm Ancylostoma ceylanicum identify infection-specific gene families.</title>
        <authorList>
            <person name="Schwarz E.M."/>
            <person name="Hu Y."/>
            <person name="Antoshechkin I."/>
            <person name="Miller M.M."/>
            <person name="Sternberg P.W."/>
            <person name="Aroian R.V."/>
        </authorList>
    </citation>
    <scope>NUCLEOTIDE SEQUENCE</scope>
    <source>
        <strain evidence="3">HY135</strain>
    </source>
</reference>
<sequence>MQESSAIEEATNPNGGYGPVVTAPTVPQFATVSSSPVTTFSRDEYGSKTSNTYAAIGTHDYSEYPGNTHDSYSVGKFGTSTASPTIFTEQMIQSTSPPAHISHEFNTPRKSLMFLKHRSNSYKRPKISWD</sequence>
<organism evidence="2 3">
    <name type="scientific">Ancylostoma ceylanicum</name>
    <dbReference type="NCBI Taxonomy" id="53326"/>
    <lineage>
        <taxon>Eukaryota</taxon>
        <taxon>Metazoa</taxon>
        <taxon>Ecdysozoa</taxon>
        <taxon>Nematoda</taxon>
        <taxon>Chromadorea</taxon>
        <taxon>Rhabditida</taxon>
        <taxon>Rhabditina</taxon>
        <taxon>Rhabditomorpha</taxon>
        <taxon>Strongyloidea</taxon>
        <taxon>Ancylostomatidae</taxon>
        <taxon>Ancylostomatinae</taxon>
        <taxon>Ancylostoma</taxon>
    </lineage>
</organism>
<accession>A0A016SZ88</accession>
<dbReference type="EMBL" id="JARK01001492">
    <property type="protein sequence ID" value="EYB95790.1"/>
    <property type="molecule type" value="Genomic_DNA"/>
</dbReference>
<dbReference type="AlphaFoldDB" id="A0A016SZ88"/>
<dbReference type="Proteomes" id="UP000024635">
    <property type="component" value="Unassembled WGS sequence"/>
</dbReference>
<proteinExistence type="predicted"/>
<feature type="region of interest" description="Disordered" evidence="1">
    <location>
        <begin position="1"/>
        <end position="21"/>
    </location>
</feature>
<evidence type="ECO:0000313" key="3">
    <source>
        <dbReference type="Proteomes" id="UP000024635"/>
    </source>
</evidence>
<keyword evidence="3" id="KW-1185">Reference proteome</keyword>
<gene>
    <name evidence="2" type="primary">Acey_s0156.g3148</name>
    <name evidence="2" type="ORF">Y032_0156g3148</name>
</gene>
<evidence type="ECO:0000313" key="2">
    <source>
        <dbReference type="EMBL" id="EYB95790.1"/>
    </source>
</evidence>
<comment type="caution">
    <text evidence="2">The sequence shown here is derived from an EMBL/GenBank/DDBJ whole genome shotgun (WGS) entry which is preliminary data.</text>
</comment>
<protein>
    <submittedName>
        <fullName evidence="2">Uncharacterized protein</fullName>
    </submittedName>
</protein>
<name>A0A016SZ88_9BILA</name>
<evidence type="ECO:0000256" key="1">
    <source>
        <dbReference type="SAM" id="MobiDB-lite"/>
    </source>
</evidence>